<dbReference type="EMBL" id="BLKW01000004">
    <property type="protein sequence ID" value="GFG76194.1"/>
    <property type="molecule type" value="Genomic_DNA"/>
</dbReference>
<gene>
    <name evidence="2" type="ORF">MBOT_35590</name>
</gene>
<sequence>MAESTLIVGGADTPVDTIHLAAITMTGAAAGDTEFPTPVTPRRSNRPKTVADPWAQSVLVAVKLLAQRVQFVQSRSQIDAPAAEAARAGIIGQTTTHWLSRAGDRAANNARIALVQMPVTNRSSRYPSNRSDTSDLAGGADQARKAMNPSHPDAISPRPRRW</sequence>
<dbReference type="Proteomes" id="UP000465361">
    <property type="component" value="Unassembled WGS sequence"/>
</dbReference>
<accession>A0A7I9Y2E0</accession>
<dbReference type="AlphaFoldDB" id="A0A7I9Y2E0"/>
<reference evidence="2 3" key="1">
    <citation type="journal article" date="2019" name="Emerg. Microbes Infect.">
        <title>Comprehensive subspecies identification of 175 nontuberculous mycobacteria species based on 7547 genomic profiles.</title>
        <authorList>
            <person name="Matsumoto Y."/>
            <person name="Kinjo T."/>
            <person name="Motooka D."/>
            <person name="Nabeya D."/>
            <person name="Jung N."/>
            <person name="Uechi K."/>
            <person name="Horii T."/>
            <person name="Iida T."/>
            <person name="Fujita J."/>
            <person name="Nakamura S."/>
        </authorList>
    </citation>
    <scope>NUCLEOTIDE SEQUENCE [LARGE SCALE GENOMIC DNA]</scope>
    <source>
        <strain evidence="2 3">JCM 17322</strain>
    </source>
</reference>
<comment type="caution">
    <text evidence="2">The sequence shown here is derived from an EMBL/GenBank/DDBJ whole genome shotgun (WGS) entry which is preliminary data.</text>
</comment>
<name>A0A7I9Y2E0_9MYCO</name>
<feature type="region of interest" description="Disordered" evidence="1">
    <location>
        <begin position="120"/>
        <end position="162"/>
    </location>
</feature>
<evidence type="ECO:0000313" key="2">
    <source>
        <dbReference type="EMBL" id="GFG76194.1"/>
    </source>
</evidence>
<evidence type="ECO:0000313" key="3">
    <source>
        <dbReference type="Proteomes" id="UP000465361"/>
    </source>
</evidence>
<feature type="compositionally biased region" description="Polar residues" evidence="1">
    <location>
        <begin position="120"/>
        <end position="131"/>
    </location>
</feature>
<organism evidence="2 3">
    <name type="scientific">Mycobacterium botniense</name>
    <dbReference type="NCBI Taxonomy" id="84962"/>
    <lineage>
        <taxon>Bacteria</taxon>
        <taxon>Bacillati</taxon>
        <taxon>Actinomycetota</taxon>
        <taxon>Actinomycetes</taxon>
        <taxon>Mycobacteriales</taxon>
        <taxon>Mycobacteriaceae</taxon>
        <taxon>Mycobacterium</taxon>
    </lineage>
</organism>
<proteinExistence type="predicted"/>
<protein>
    <submittedName>
        <fullName evidence="2">Uncharacterized protein</fullName>
    </submittedName>
</protein>
<evidence type="ECO:0000256" key="1">
    <source>
        <dbReference type="SAM" id="MobiDB-lite"/>
    </source>
</evidence>
<keyword evidence="3" id="KW-1185">Reference proteome</keyword>